<dbReference type="PANTHER" id="PTHR24567:SF26">
    <property type="entry name" value="REGULATORY PROTEIN YEIL"/>
    <property type="match status" value="1"/>
</dbReference>
<evidence type="ECO:0000313" key="7">
    <source>
        <dbReference type="Proteomes" id="UP000184420"/>
    </source>
</evidence>
<feature type="domain" description="Cyclic nucleotide-binding" evidence="4">
    <location>
        <begin position="28"/>
        <end position="130"/>
    </location>
</feature>
<dbReference type="CDD" id="cd00038">
    <property type="entry name" value="CAP_ED"/>
    <property type="match status" value="1"/>
</dbReference>
<dbReference type="InterPro" id="IPR050397">
    <property type="entry name" value="Env_Response_Regulators"/>
</dbReference>
<dbReference type="AlphaFoldDB" id="A0A1M6WVK8"/>
<dbReference type="InterPro" id="IPR036390">
    <property type="entry name" value="WH_DNA-bd_sf"/>
</dbReference>
<evidence type="ECO:0000259" key="5">
    <source>
        <dbReference type="PROSITE" id="PS51063"/>
    </source>
</evidence>
<dbReference type="PROSITE" id="PS51063">
    <property type="entry name" value="HTH_CRP_2"/>
    <property type="match status" value="1"/>
</dbReference>
<dbReference type="Gene3D" id="1.10.10.10">
    <property type="entry name" value="Winged helix-like DNA-binding domain superfamily/Winged helix DNA-binding domain"/>
    <property type="match status" value="1"/>
</dbReference>
<dbReference type="GO" id="GO:0005829">
    <property type="term" value="C:cytosol"/>
    <property type="evidence" value="ECO:0007669"/>
    <property type="project" value="TreeGrafter"/>
</dbReference>
<evidence type="ECO:0000256" key="3">
    <source>
        <dbReference type="ARBA" id="ARBA00023163"/>
    </source>
</evidence>
<dbReference type="SUPFAM" id="SSF46785">
    <property type="entry name" value="Winged helix' DNA-binding domain"/>
    <property type="match status" value="1"/>
</dbReference>
<reference evidence="6 7" key="1">
    <citation type="submission" date="2016-11" db="EMBL/GenBank/DDBJ databases">
        <authorList>
            <person name="Jaros S."/>
            <person name="Januszkiewicz K."/>
            <person name="Wedrychowicz H."/>
        </authorList>
    </citation>
    <scope>NUCLEOTIDE SEQUENCE [LARGE SCALE GENOMIC DNA]</scope>
    <source>
        <strain evidence="6 7">DSM 27406</strain>
    </source>
</reference>
<dbReference type="OrthoDB" id="9127033at2"/>
<feature type="domain" description="HTH crp-type" evidence="5">
    <location>
        <begin position="144"/>
        <end position="215"/>
    </location>
</feature>
<dbReference type="PANTHER" id="PTHR24567">
    <property type="entry name" value="CRP FAMILY TRANSCRIPTIONAL REGULATORY PROTEIN"/>
    <property type="match status" value="1"/>
</dbReference>
<evidence type="ECO:0000259" key="4">
    <source>
        <dbReference type="PROSITE" id="PS50042"/>
    </source>
</evidence>
<dbReference type="Gene3D" id="2.60.120.10">
    <property type="entry name" value="Jelly Rolls"/>
    <property type="match status" value="1"/>
</dbReference>
<dbReference type="RefSeq" id="WP_073078165.1">
    <property type="nucleotide sequence ID" value="NZ_FRBL01000001.1"/>
</dbReference>
<evidence type="ECO:0000256" key="2">
    <source>
        <dbReference type="ARBA" id="ARBA00023125"/>
    </source>
</evidence>
<evidence type="ECO:0000313" key="6">
    <source>
        <dbReference type="EMBL" id="SHK97753.1"/>
    </source>
</evidence>
<dbReference type="EMBL" id="FRBL01000001">
    <property type="protein sequence ID" value="SHK97753.1"/>
    <property type="molecule type" value="Genomic_DNA"/>
</dbReference>
<dbReference type="SMART" id="SM00100">
    <property type="entry name" value="cNMP"/>
    <property type="match status" value="1"/>
</dbReference>
<dbReference type="InterPro" id="IPR000595">
    <property type="entry name" value="cNMP-bd_dom"/>
</dbReference>
<dbReference type="InterPro" id="IPR036388">
    <property type="entry name" value="WH-like_DNA-bd_sf"/>
</dbReference>
<dbReference type="InterPro" id="IPR014710">
    <property type="entry name" value="RmlC-like_jellyroll"/>
</dbReference>
<dbReference type="SMART" id="SM00419">
    <property type="entry name" value="HTH_CRP"/>
    <property type="match status" value="1"/>
</dbReference>
<dbReference type="InterPro" id="IPR018490">
    <property type="entry name" value="cNMP-bd_dom_sf"/>
</dbReference>
<protein>
    <submittedName>
        <fullName evidence="6">CRP/FNR family transcriptional regulator, anaerobic regulatory protein</fullName>
    </submittedName>
</protein>
<accession>A0A1M6WVK8</accession>
<keyword evidence="1" id="KW-0805">Transcription regulation</keyword>
<dbReference type="Pfam" id="PF00027">
    <property type="entry name" value="cNMP_binding"/>
    <property type="match status" value="1"/>
</dbReference>
<keyword evidence="2" id="KW-0238">DNA-binding</keyword>
<organism evidence="6 7">
    <name type="scientific">Chitinophaga jiangningensis</name>
    <dbReference type="NCBI Taxonomy" id="1419482"/>
    <lineage>
        <taxon>Bacteria</taxon>
        <taxon>Pseudomonadati</taxon>
        <taxon>Bacteroidota</taxon>
        <taxon>Chitinophagia</taxon>
        <taxon>Chitinophagales</taxon>
        <taxon>Chitinophagaceae</taxon>
        <taxon>Chitinophaga</taxon>
    </lineage>
</organism>
<dbReference type="SUPFAM" id="SSF51206">
    <property type="entry name" value="cAMP-binding domain-like"/>
    <property type="match status" value="1"/>
</dbReference>
<keyword evidence="3" id="KW-0804">Transcription</keyword>
<gene>
    <name evidence="6" type="ORF">SAMN05444266_101784</name>
</gene>
<dbReference type="STRING" id="1419482.SAMN05444266_101784"/>
<dbReference type="GO" id="GO:0003700">
    <property type="term" value="F:DNA-binding transcription factor activity"/>
    <property type="evidence" value="ECO:0007669"/>
    <property type="project" value="TreeGrafter"/>
</dbReference>
<name>A0A1M6WVK8_9BACT</name>
<dbReference type="PROSITE" id="PS50042">
    <property type="entry name" value="CNMP_BINDING_3"/>
    <property type="match status" value="1"/>
</dbReference>
<dbReference type="GO" id="GO:0003677">
    <property type="term" value="F:DNA binding"/>
    <property type="evidence" value="ECO:0007669"/>
    <property type="project" value="UniProtKB-KW"/>
</dbReference>
<dbReference type="InterPro" id="IPR012318">
    <property type="entry name" value="HTH_CRP"/>
</dbReference>
<proteinExistence type="predicted"/>
<sequence length="222" mass="25267">MHVHQHCFLCQHSLAEWQAAIATNATIRHFKKNEVIFHEKEEVKGVYFMHSGRVKVHKKWGDDNKDLIVKFAAAGDILGHRGLGENHFYPVTATAIEEAEACFITAEFFHTTLLVNHELAYKMVLFYGNELQRAEQGMRDMVHMSAKSRMANALIKLSSIFGITPQGAIRSTLSRQEIASFAGTTYETLFKTLNEWVDEGIVTVSGKEISIRDEMRLRKLIE</sequence>
<evidence type="ECO:0000256" key="1">
    <source>
        <dbReference type="ARBA" id="ARBA00023015"/>
    </source>
</evidence>
<dbReference type="Proteomes" id="UP000184420">
    <property type="component" value="Unassembled WGS sequence"/>
</dbReference>
<keyword evidence="7" id="KW-1185">Reference proteome</keyword>
<dbReference type="Pfam" id="PF13545">
    <property type="entry name" value="HTH_Crp_2"/>
    <property type="match status" value="1"/>
</dbReference>